<dbReference type="AlphaFoldDB" id="A0AAV9JIL8"/>
<name>A0AAV9JIL8_9PEZI</name>
<gene>
    <name evidence="2" type="ORF">LTR36_004242</name>
</gene>
<dbReference type="InterPro" id="IPR051150">
    <property type="entry name" value="SWT21/TCAB1_mRNA_Telomere"/>
</dbReference>
<evidence type="ECO:0000256" key="1">
    <source>
        <dbReference type="SAM" id="MobiDB-lite"/>
    </source>
</evidence>
<reference evidence="2 3" key="1">
    <citation type="submission" date="2021-11" db="EMBL/GenBank/DDBJ databases">
        <title>Black yeast isolated from Biological Soil Crust.</title>
        <authorList>
            <person name="Kurbessoian T."/>
        </authorList>
    </citation>
    <scope>NUCLEOTIDE SEQUENCE [LARGE SCALE GENOMIC DNA]</scope>
    <source>
        <strain evidence="2 3">CCFEE 5522</strain>
    </source>
</reference>
<dbReference type="InterPro" id="IPR001680">
    <property type="entry name" value="WD40_rpt"/>
</dbReference>
<accession>A0AAV9JIL8</accession>
<dbReference type="PANTHER" id="PTHR13211:SF0">
    <property type="entry name" value="TELOMERASE CAJAL BODY PROTEIN 1"/>
    <property type="match status" value="1"/>
</dbReference>
<feature type="compositionally biased region" description="Acidic residues" evidence="1">
    <location>
        <begin position="391"/>
        <end position="405"/>
    </location>
</feature>
<sequence>MSIIDTPSHAKCLATTGTTFCKTIEQCNTAWSAQPRRHGRDNGRESNLFREAQFSSDGTMIVTHNEDQCLRTFLLPTGLLDESEQAHALSAHSTAPSPSNLHSYATYPYFDLRDPATTLVLSASADQPITLSNALDYSTIHAKYQHVSPTTEEYIRSNSLAFSRDGRHFVAGSRNQISIFDCSRDTSGPSSFHRTGANRKARQQYGKPSIGCQGIVSALSISGDGVLAAGTTEREVGLYANEGRGECITAFALAERGAVACGKTQVHGTGITSLKWSPCGKYLCIAERQCDSIQVYDVRNTMQWVSQLTGRQADTTQKLGVDIVTISDGYEVWAGGTDGCVRMWSNPGSQGGEHTPDGEMKLHNDPVSSAIWHPSGAVLATSSGQRFPLAECDDSSSSESDEDADNASNWHSQQWAAPDNKLNIWNL</sequence>
<organism evidence="2 3">
    <name type="scientific">Oleoguttula mirabilis</name>
    <dbReference type="NCBI Taxonomy" id="1507867"/>
    <lineage>
        <taxon>Eukaryota</taxon>
        <taxon>Fungi</taxon>
        <taxon>Dikarya</taxon>
        <taxon>Ascomycota</taxon>
        <taxon>Pezizomycotina</taxon>
        <taxon>Dothideomycetes</taxon>
        <taxon>Dothideomycetidae</taxon>
        <taxon>Mycosphaerellales</taxon>
        <taxon>Teratosphaeriaceae</taxon>
        <taxon>Oleoguttula</taxon>
    </lineage>
</organism>
<dbReference type="Proteomes" id="UP001324427">
    <property type="component" value="Unassembled WGS sequence"/>
</dbReference>
<dbReference type="Pfam" id="PF00400">
    <property type="entry name" value="WD40"/>
    <property type="match status" value="3"/>
</dbReference>
<dbReference type="EMBL" id="JAVFHQ010000025">
    <property type="protein sequence ID" value="KAK4544351.1"/>
    <property type="molecule type" value="Genomic_DNA"/>
</dbReference>
<comment type="caution">
    <text evidence="2">The sequence shown here is derived from an EMBL/GenBank/DDBJ whole genome shotgun (WGS) entry which is preliminary data.</text>
</comment>
<dbReference type="PANTHER" id="PTHR13211">
    <property type="entry name" value="TELOMERASE CAJAL BODY PROTEIN 1"/>
    <property type="match status" value="1"/>
</dbReference>
<keyword evidence="3" id="KW-1185">Reference proteome</keyword>
<dbReference type="Gene3D" id="2.130.10.10">
    <property type="entry name" value="YVTN repeat-like/Quinoprotein amine dehydrogenase"/>
    <property type="match status" value="1"/>
</dbReference>
<feature type="region of interest" description="Disordered" evidence="1">
    <location>
        <begin position="388"/>
        <end position="427"/>
    </location>
</feature>
<evidence type="ECO:0000313" key="3">
    <source>
        <dbReference type="Proteomes" id="UP001324427"/>
    </source>
</evidence>
<dbReference type="InterPro" id="IPR015943">
    <property type="entry name" value="WD40/YVTN_repeat-like_dom_sf"/>
</dbReference>
<proteinExistence type="predicted"/>
<protein>
    <recommendedName>
        <fullName evidence="4">WD40 repeat-like protein</fullName>
    </recommendedName>
</protein>
<dbReference type="SMART" id="SM00320">
    <property type="entry name" value="WD40"/>
    <property type="match status" value="5"/>
</dbReference>
<dbReference type="SUPFAM" id="SSF50978">
    <property type="entry name" value="WD40 repeat-like"/>
    <property type="match status" value="1"/>
</dbReference>
<dbReference type="InterPro" id="IPR036322">
    <property type="entry name" value="WD40_repeat_dom_sf"/>
</dbReference>
<evidence type="ECO:0000313" key="2">
    <source>
        <dbReference type="EMBL" id="KAK4544351.1"/>
    </source>
</evidence>
<evidence type="ECO:0008006" key="4">
    <source>
        <dbReference type="Google" id="ProtNLM"/>
    </source>
</evidence>